<dbReference type="PANTHER" id="PTHR43298:SF2">
    <property type="entry name" value="FMN_FAD EXPORTER YEEO-RELATED"/>
    <property type="match status" value="1"/>
</dbReference>
<feature type="transmembrane region" description="Helical" evidence="3">
    <location>
        <begin position="313"/>
        <end position="339"/>
    </location>
</feature>
<keyword evidence="3" id="KW-0472">Membrane</keyword>
<name>A0A1V9ZMP8_ACHHY</name>
<feature type="transmembrane region" description="Helical" evidence="3">
    <location>
        <begin position="481"/>
        <end position="506"/>
    </location>
</feature>
<evidence type="ECO:0000256" key="3">
    <source>
        <dbReference type="SAM" id="Phobius"/>
    </source>
</evidence>
<dbReference type="OrthoDB" id="79902at2759"/>
<feature type="compositionally biased region" description="Polar residues" evidence="2">
    <location>
        <begin position="615"/>
        <end position="629"/>
    </location>
</feature>
<reference evidence="4 5" key="1">
    <citation type="journal article" date="2014" name="Genome Biol. Evol.">
        <title>The secreted proteins of Achlya hypogyna and Thraustotheca clavata identify the ancestral oomycete secretome and reveal gene acquisitions by horizontal gene transfer.</title>
        <authorList>
            <person name="Misner I."/>
            <person name="Blouin N."/>
            <person name="Leonard G."/>
            <person name="Richards T.A."/>
            <person name="Lane C.E."/>
        </authorList>
    </citation>
    <scope>NUCLEOTIDE SEQUENCE [LARGE SCALE GENOMIC DNA]</scope>
    <source>
        <strain evidence="4 5">ATCC 48635</strain>
    </source>
</reference>
<proteinExistence type="predicted"/>
<feature type="transmembrane region" description="Helical" evidence="3">
    <location>
        <begin position="359"/>
        <end position="380"/>
    </location>
</feature>
<feature type="transmembrane region" description="Helical" evidence="3">
    <location>
        <begin position="135"/>
        <end position="154"/>
    </location>
</feature>
<accession>A0A1V9ZMP8</accession>
<organism evidence="4 5">
    <name type="scientific">Achlya hypogyna</name>
    <name type="common">Oomycete</name>
    <name type="synonym">Protoachlya hypogyna</name>
    <dbReference type="NCBI Taxonomy" id="1202772"/>
    <lineage>
        <taxon>Eukaryota</taxon>
        <taxon>Sar</taxon>
        <taxon>Stramenopiles</taxon>
        <taxon>Oomycota</taxon>
        <taxon>Saprolegniomycetes</taxon>
        <taxon>Saprolegniales</taxon>
        <taxon>Achlyaceae</taxon>
        <taxon>Achlya</taxon>
    </lineage>
</organism>
<feature type="transmembrane region" description="Helical" evidence="3">
    <location>
        <begin position="161"/>
        <end position="183"/>
    </location>
</feature>
<evidence type="ECO:0000256" key="1">
    <source>
        <dbReference type="ARBA" id="ARBA00022448"/>
    </source>
</evidence>
<feature type="transmembrane region" description="Helical" evidence="3">
    <location>
        <begin position="203"/>
        <end position="222"/>
    </location>
</feature>
<feature type="region of interest" description="Disordered" evidence="2">
    <location>
        <begin position="606"/>
        <end position="629"/>
    </location>
</feature>
<protein>
    <recommendedName>
        <fullName evidence="6">Transmembrane protein</fullName>
    </recommendedName>
</protein>
<feature type="transmembrane region" description="Helical" evidence="3">
    <location>
        <begin position="229"/>
        <end position="251"/>
    </location>
</feature>
<dbReference type="GO" id="GO:0005886">
    <property type="term" value="C:plasma membrane"/>
    <property type="evidence" value="ECO:0007669"/>
    <property type="project" value="TreeGrafter"/>
</dbReference>
<evidence type="ECO:0000313" key="5">
    <source>
        <dbReference type="Proteomes" id="UP000243579"/>
    </source>
</evidence>
<sequence length="705" mass="74715">MVADGIGCVSNSSRQLLDPSLLASSSSKRLIVESSSALLRSPSSFERTVPLQLFAASSRRLLATSSSVGYGTVSAVSAMPVDAKRAAAREWRCFLCGMLSHSFRLVVPQLTAETELMFLGHLGTRQLAGAGLARLWLWVLVSFCVAGIDGWRPLFATYGRWLPTALCLCALATPLLTAYCFHVDWVVAASMQHPATRAFAMEYATLVSPAILPLLVVCTLAADAVAAGGWVAVAAIATVACATTIGLHWVLVFGRGDWPGLGLAGSPYATVATLVLHALLLCLYGVCFRGYLRMAWIRGSARLARLRVVWAAAAPAGAPALLQSLVFALFGAASCYAPPSASRRLEDAADTMDQGSAQAAAWIVSLCFFLLVLAFLRGAAAATAERMEWYLARGHKPLARHVLFLGAAYGGGLGVGFGLGVYYVAAPLFLLWTADASVLRMCLDALPWLALCMALGSVRLVFAAGLAVFQQTGKLRVARHVDTWLVQVPLAMVFSFVLEWGVAGLWQARLAGELVHTLLLLYALMDGDGTGPAETTLLLAVATTDSNDAAADGAEPISAQDAEPQEPMPDTDDDAPLQWVRRQSTSSAPTWVVADDEVLSPISEEAMAPRDSHNVHPTPSESSVADGSNDFSCVAPASSIRWVRQQSVDGGVQWVAGIDDAVGPSSSSGEISSARSSETSVFADTPRASTGSAKWNRQRGYQEYD</sequence>
<dbReference type="Proteomes" id="UP000243579">
    <property type="component" value="Unassembled WGS sequence"/>
</dbReference>
<keyword evidence="1" id="KW-0813">Transport</keyword>
<feature type="transmembrane region" description="Helical" evidence="3">
    <location>
        <begin position="445"/>
        <end position="469"/>
    </location>
</feature>
<dbReference type="STRING" id="1202772.A0A1V9ZMP8"/>
<feature type="compositionally biased region" description="Low complexity" evidence="2">
    <location>
        <begin position="665"/>
        <end position="680"/>
    </location>
</feature>
<dbReference type="InterPro" id="IPR050222">
    <property type="entry name" value="MATE_MdtK"/>
</dbReference>
<dbReference type="EMBL" id="JNBR01000075">
    <property type="protein sequence ID" value="OQR99040.1"/>
    <property type="molecule type" value="Genomic_DNA"/>
</dbReference>
<keyword evidence="5" id="KW-1185">Reference proteome</keyword>
<keyword evidence="3" id="KW-1133">Transmembrane helix</keyword>
<keyword evidence="3" id="KW-0812">Transmembrane</keyword>
<gene>
    <name evidence="4" type="ORF">ACHHYP_07443</name>
</gene>
<evidence type="ECO:0000256" key="2">
    <source>
        <dbReference type="SAM" id="MobiDB-lite"/>
    </source>
</evidence>
<comment type="caution">
    <text evidence="4">The sequence shown here is derived from an EMBL/GenBank/DDBJ whole genome shotgun (WGS) entry which is preliminary data.</text>
</comment>
<evidence type="ECO:0008006" key="6">
    <source>
        <dbReference type="Google" id="ProtNLM"/>
    </source>
</evidence>
<feature type="transmembrane region" description="Helical" evidence="3">
    <location>
        <begin position="271"/>
        <end position="292"/>
    </location>
</feature>
<dbReference type="PANTHER" id="PTHR43298">
    <property type="entry name" value="MULTIDRUG RESISTANCE PROTEIN NORM-RELATED"/>
    <property type="match status" value="1"/>
</dbReference>
<evidence type="ECO:0000313" key="4">
    <source>
        <dbReference type="EMBL" id="OQR99040.1"/>
    </source>
</evidence>
<feature type="transmembrane region" description="Helical" evidence="3">
    <location>
        <begin position="401"/>
        <end position="425"/>
    </location>
</feature>
<feature type="region of interest" description="Disordered" evidence="2">
    <location>
        <begin position="659"/>
        <end position="705"/>
    </location>
</feature>
<dbReference type="AlphaFoldDB" id="A0A1V9ZMP8"/>